<dbReference type="InterPro" id="IPR036396">
    <property type="entry name" value="Cyt_P450_sf"/>
</dbReference>
<dbReference type="GO" id="GO:0005506">
    <property type="term" value="F:iron ion binding"/>
    <property type="evidence" value="ECO:0007669"/>
    <property type="project" value="InterPro"/>
</dbReference>
<keyword evidence="12" id="KW-0812">Transmembrane</keyword>
<dbReference type="GO" id="GO:0016020">
    <property type="term" value="C:membrane"/>
    <property type="evidence" value="ECO:0007669"/>
    <property type="project" value="UniProtKB-SubCell"/>
</dbReference>
<keyword evidence="4 10" id="KW-0349">Heme</keyword>
<evidence type="ECO:0000256" key="7">
    <source>
        <dbReference type="ARBA" id="ARBA00023004"/>
    </source>
</evidence>
<dbReference type="Gene3D" id="1.10.630.10">
    <property type="entry name" value="Cytochrome P450"/>
    <property type="match status" value="2"/>
</dbReference>
<dbReference type="GO" id="GO:0016705">
    <property type="term" value="F:oxidoreductase activity, acting on paired donors, with incorporation or reduction of molecular oxygen"/>
    <property type="evidence" value="ECO:0007669"/>
    <property type="project" value="InterPro"/>
</dbReference>
<evidence type="ECO:0000256" key="1">
    <source>
        <dbReference type="ARBA" id="ARBA00001971"/>
    </source>
</evidence>
<evidence type="ECO:0000256" key="11">
    <source>
        <dbReference type="SAM" id="MobiDB-lite"/>
    </source>
</evidence>
<dbReference type="PRINTS" id="PR00385">
    <property type="entry name" value="P450"/>
</dbReference>
<evidence type="ECO:0000313" key="13">
    <source>
        <dbReference type="EMBL" id="KAF4364236.1"/>
    </source>
</evidence>
<keyword evidence="6" id="KW-0560">Oxidoreductase</keyword>
<evidence type="ECO:0000256" key="12">
    <source>
        <dbReference type="SAM" id="Phobius"/>
    </source>
</evidence>
<evidence type="ECO:0000256" key="9">
    <source>
        <dbReference type="ARBA" id="ARBA00023136"/>
    </source>
</evidence>
<accession>A0A7J6F0V0</accession>
<dbReference type="PANTHER" id="PTHR47943:SF8">
    <property type="entry name" value="CYTOCHROME P450"/>
    <property type="match status" value="1"/>
</dbReference>
<evidence type="ECO:0000256" key="8">
    <source>
        <dbReference type="ARBA" id="ARBA00023033"/>
    </source>
</evidence>
<dbReference type="AlphaFoldDB" id="A0A7J6F0V0"/>
<evidence type="ECO:0000256" key="4">
    <source>
        <dbReference type="ARBA" id="ARBA00022617"/>
    </source>
</evidence>
<evidence type="ECO:0000256" key="5">
    <source>
        <dbReference type="ARBA" id="ARBA00022723"/>
    </source>
</evidence>
<protein>
    <recommendedName>
        <fullName evidence="15">Cytochrome P450</fullName>
    </recommendedName>
</protein>
<comment type="similarity">
    <text evidence="3">Belongs to the cytochrome P450 family.</text>
</comment>
<dbReference type="FunFam" id="1.10.630.10:FF:000019">
    <property type="entry name" value="Cytochrome P450 family protein"/>
    <property type="match status" value="1"/>
</dbReference>
<feature type="transmembrane region" description="Helical" evidence="12">
    <location>
        <begin position="299"/>
        <end position="320"/>
    </location>
</feature>
<evidence type="ECO:0000256" key="6">
    <source>
        <dbReference type="ARBA" id="ARBA00023002"/>
    </source>
</evidence>
<evidence type="ECO:0008006" key="15">
    <source>
        <dbReference type="Google" id="ProtNLM"/>
    </source>
</evidence>
<evidence type="ECO:0000256" key="3">
    <source>
        <dbReference type="ARBA" id="ARBA00010617"/>
    </source>
</evidence>
<dbReference type="PROSITE" id="PS00086">
    <property type="entry name" value="CYTOCHROME_P450"/>
    <property type="match status" value="1"/>
</dbReference>
<dbReference type="Proteomes" id="UP000525078">
    <property type="component" value="Unassembled WGS sequence"/>
</dbReference>
<dbReference type="EMBL" id="JAATIP010000168">
    <property type="protein sequence ID" value="KAF4364236.1"/>
    <property type="molecule type" value="Genomic_DNA"/>
</dbReference>
<dbReference type="CDD" id="cd20655">
    <property type="entry name" value="CYP93"/>
    <property type="match status" value="1"/>
</dbReference>
<comment type="cofactor">
    <cofactor evidence="1 10">
        <name>heme</name>
        <dbReference type="ChEBI" id="CHEBI:30413"/>
    </cofactor>
</comment>
<comment type="subcellular location">
    <subcellularLocation>
        <location evidence="2">Membrane</location>
    </subcellularLocation>
</comment>
<dbReference type="InterPro" id="IPR002401">
    <property type="entry name" value="Cyt_P450_E_grp-I"/>
</dbReference>
<gene>
    <name evidence="13" type="ORF">F8388_000188</name>
</gene>
<evidence type="ECO:0000256" key="2">
    <source>
        <dbReference type="ARBA" id="ARBA00004370"/>
    </source>
</evidence>
<feature type="region of interest" description="Disordered" evidence="11">
    <location>
        <begin position="711"/>
        <end position="732"/>
    </location>
</feature>
<dbReference type="Pfam" id="PF00067">
    <property type="entry name" value="p450"/>
    <property type="match status" value="2"/>
</dbReference>
<feature type="binding site" description="axial binding residue" evidence="10">
    <location>
        <position position="751"/>
    </location>
    <ligand>
        <name>heme</name>
        <dbReference type="ChEBI" id="CHEBI:30413"/>
    </ligand>
    <ligandPart>
        <name>Fe</name>
        <dbReference type="ChEBI" id="CHEBI:18248"/>
    </ligandPart>
</feature>
<evidence type="ECO:0000313" key="14">
    <source>
        <dbReference type="Proteomes" id="UP000525078"/>
    </source>
</evidence>
<keyword evidence="7 10" id="KW-0408">Iron</keyword>
<dbReference type="InterPro" id="IPR017972">
    <property type="entry name" value="Cyt_P450_CS"/>
</dbReference>
<dbReference type="PANTHER" id="PTHR47943">
    <property type="entry name" value="CYTOCHROME P450 93A3-LIKE"/>
    <property type="match status" value="1"/>
</dbReference>
<name>A0A7J6F0V0_CANSA</name>
<sequence>MKKLCMTELLGGQTLDHLLPIRRNELKRILCLMLKNVDGNRSVDVEGELLRLTNNMERLKHVREKVDVIMDRVMKEHQEARQKKKEIRGSKVKDLLDVSEDESQEIKLTTHNIKTLSCRENTSTITIEWALTELINHPYIIRKAREVDNVIGKTRLVEESDIISNLHYIQAVVKETLRLDPTGSLLVTESSKRSTINGYDIPEKTQFFVNIWAIVRDQYQWENQLEFKSERFHISEDHESSTSQLYRGQSFHFLPFGSGISLALRLVQNTLAVMIQCFEWKVDGTVDMEEGTGSTMTDFQGYIILFLVWIVSTMLVRAIFTKTRTKFRLPPSPMALPIIGHLHLLGPIPHQAFHKLSNRYGPLIHLYLGSVLCVVASTPEVAKEFLKTQETSFLNRPQMTAVDYLTYGSADFSFTPYGPYWKFMKKICMTQLLGGKTLDQFLPLRREEIKKFLHLMLKKADQKEEVEIEGELMKLSNNVISRMLMGKTCSDNDDNEADEIRKLITETAELTGKFNLKDYIWFCKNLDLQGFGKRLKKVRDKFDSMMDRIIKEHEEVRSKKESEDDTVKDLLDMLLDISEDESSEFKLTRENIKAFILDIFTAGSDTSALTIEWALSELVKNPNIMQKAREEIYTLVGQTRLVEESDIGNLPYLQAIVKETLRLHPTGPMAVRESTERCTINGYDIPEKTQLFVNLWAIGRDPKHWESPLEFKPERFVSEDDDDENGNDGKQLDVRGQNYHFMPFGSGRRGCPGTSLAMLVVQATLAAMIQCFDWKVDGVVDMEEGSGLTLPRAHPLVCVPIARLNPLPS</sequence>
<reference evidence="13 14" key="1">
    <citation type="journal article" date="2020" name="bioRxiv">
        <title>Sequence and annotation of 42 cannabis genomes reveals extensive copy number variation in cannabinoid synthesis and pathogen resistance genes.</title>
        <authorList>
            <person name="Mckernan K.J."/>
            <person name="Helbert Y."/>
            <person name="Kane L.T."/>
            <person name="Ebling H."/>
            <person name="Zhang L."/>
            <person name="Liu B."/>
            <person name="Eaton Z."/>
            <person name="Mclaughlin S."/>
            <person name="Kingan S."/>
            <person name="Baybayan P."/>
            <person name="Concepcion G."/>
            <person name="Jordan M."/>
            <person name="Riva A."/>
            <person name="Barbazuk W."/>
            <person name="Harkins T."/>
        </authorList>
    </citation>
    <scope>NUCLEOTIDE SEQUENCE [LARGE SCALE GENOMIC DNA]</scope>
    <source>
        <strain evidence="14">cv. Jamaican Lion 4</strain>
        <tissue evidence="13">Leaf</tissue>
    </source>
</reference>
<comment type="caution">
    <text evidence="13">The sequence shown here is derived from an EMBL/GenBank/DDBJ whole genome shotgun (WGS) entry which is preliminary data.</text>
</comment>
<keyword evidence="9 12" id="KW-0472">Membrane</keyword>
<organism evidence="13 14">
    <name type="scientific">Cannabis sativa</name>
    <name type="common">Hemp</name>
    <name type="synonym">Marijuana</name>
    <dbReference type="NCBI Taxonomy" id="3483"/>
    <lineage>
        <taxon>Eukaryota</taxon>
        <taxon>Viridiplantae</taxon>
        <taxon>Streptophyta</taxon>
        <taxon>Embryophyta</taxon>
        <taxon>Tracheophyta</taxon>
        <taxon>Spermatophyta</taxon>
        <taxon>Magnoliopsida</taxon>
        <taxon>eudicotyledons</taxon>
        <taxon>Gunneridae</taxon>
        <taxon>Pentapetalae</taxon>
        <taxon>rosids</taxon>
        <taxon>fabids</taxon>
        <taxon>Rosales</taxon>
        <taxon>Cannabaceae</taxon>
        <taxon>Cannabis</taxon>
    </lineage>
</organism>
<proteinExistence type="inferred from homology"/>
<keyword evidence="8" id="KW-0503">Monooxygenase</keyword>
<dbReference type="GO" id="GO:0004497">
    <property type="term" value="F:monooxygenase activity"/>
    <property type="evidence" value="ECO:0007669"/>
    <property type="project" value="UniProtKB-KW"/>
</dbReference>
<dbReference type="SUPFAM" id="SSF48264">
    <property type="entry name" value="Cytochrome P450"/>
    <property type="match status" value="2"/>
</dbReference>
<keyword evidence="12" id="KW-1133">Transmembrane helix</keyword>
<keyword evidence="5 10" id="KW-0479">Metal-binding</keyword>
<dbReference type="GO" id="GO:0020037">
    <property type="term" value="F:heme binding"/>
    <property type="evidence" value="ECO:0007669"/>
    <property type="project" value="InterPro"/>
</dbReference>
<dbReference type="PRINTS" id="PR00463">
    <property type="entry name" value="EP450I"/>
</dbReference>
<evidence type="ECO:0000256" key="10">
    <source>
        <dbReference type="PIRSR" id="PIRSR602401-1"/>
    </source>
</evidence>
<dbReference type="InterPro" id="IPR001128">
    <property type="entry name" value="Cyt_P450"/>
</dbReference>